<reference evidence="2" key="1">
    <citation type="submission" date="2013-09" db="EMBL/GenBank/DDBJ databases">
        <title>Corchorus olitorius genome sequencing.</title>
        <authorList>
            <person name="Alam M."/>
            <person name="Haque M.S."/>
            <person name="Islam M.S."/>
            <person name="Emdad E.M."/>
            <person name="Islam M.M."/>
            <person name="Ahmed B."/>
            <person name="Halim A."/>
            <person name="Hossen Q.M.M."/>
            <person name="Hossain M.Z."/>
            <person name="Ahmed R."/>
            <person name="Khan M.M."/>
            <person name="Islam R."/>
            <person name="Rashid M.M."/>
            <person name="Khan S.A."/>
            <person name="Rahman M.S."/>
            <person name="Alam M."/>
            <person name="Yahiya A.S."/>
            <person name="Khan M.S."/>
            <person name="Azam M.S."/>
            <person name="Haque T."/>
            <person name="Lashkar M.Z.H."/>
            <person name="Akhand A.I."/>
            <person name="Morshed G."/>
            <person name="Roy S."/>
            <person name="Uddin K.S."/>
            <person name="Rabeya T."/>
            <person name="Hossain A.S."/>
            <person name="Chowdhury A."/>
            <person name="Snigdha A.R."/>
            <person name="Mortoza M.S."/>
            <person name="Matin S.A."/>
            <person name="Hoque S.M.E."/>
            <person name="Islam M.K."/>
            <person name="Roy D.K."/>
            <person name="Haider R."/>
            <person name="Moosa M.M."/>
            <person name="Elias S.M."/>
            <person name="Hasan A.M."/>
            <person name="Jahan S."/>
            <person name="Shafiuddin M."/>
            <person name="Mahmood N."/>
            <person name="Shommy N.S."/>
        </authorList>
    </citation>
    <scope>NUCLEOTIDE SEQUENCE [LARGE SCALE GENOMIC DNA]</scope>
    <source>
        <strain evidence="2">cv. O-4</strain>
    </source>
</reference>
<accession>A0A1R3K5U1</accession>
<comment type="caution">
    <text evidence="1">The sequence shown here is derived from an EMBL/GenBank/DDBJ whole genome shotgun (WGS) entry which is preliminary data.</text>
</comment>
<dbReference type="AlphaFoldDB" id="A0A1R3K5U1"/>
<evidence type="ECO:0000313" key="1">
    <source>
        <dbReference type="EMBL" id="OMP02467.1"/>
    </source>
</evidence>
<keyword evidence="2" id="KW-1185">Reference proteome</keyword>
<name>A0A1R3K5U1_9ROSI</name>
<sequence>MPTRAMVMSRSSRFPAPMRAIHLISNAALPAVFVVARPRSQAAAACGPML</sequence>
<dbReference type="EMBL" id="AWUE01014634">
    <property type="protein sequence ID" value="OMP02467.1"/>
    <property type="molecule type" value="Genomic_DNA"/>
</dbReference>
<protein>
    <submittedName>
        <fullName evidence="1">Uncharacterized protein</fullName>
    </submittedName>
</protein>
<organism evidence="1 2">
    <name type="scientific">Corchorus olitorius</name>
    <dbReference type="NCBI Taxonomy" id="93759"/>
    <lineage>
        <taxon>Eukaryota</taxon>
        <taxon>Viridiplantae</taxon>
        <taxon>Streptophyta</taxon>
        <taxon>Embryophyta</taxon>
        <taxon>Tracheophyta</taxon>
        <taxon>Spermatophyta</taxon>
        <taxon>Magnoliopsida</taxon>
        <taxon>eudicotyledons</taxon>
        <taxon>Gunneridae</taxon>
        <taxon>Pentapetalae</taxon>
        <taxon>rosids</taxon>
        <taxon>malvids</taxon>
        <taxon>Malvales</taxon>
        <taxon>Malvaceae</taxon>
        <taxon>Grewioideae</taxon>
        <taxon>Apeibeae</taxon>
        <taxon>Corchorus</taxon>
    </lineage>
</organism>
<proteinExistence type="predicted"/>
<dbReference type="Proteomes" id="UP000187203">
    <property type="component" value="Unassembled WGS sequence"/>
</dbReference>
<gene>
    <name evidence="1" type="ORF">COLO4_11071</name>
</gene>
<evidence type="ECO:0000313" key="2">
    <source>
        <dbReference type="Proteomes" id="UP000187203"/>
    </source>
</evidence>